<organism evidence="11 12">
    <name type="scientific">Aspergillus heteromorphus CBS 117.55</name>
    <dbReference type="NCBI Taxonomy" id="1448321"/>
    <lineage>
        <taxon>Eukaryota</taxon>
        <taxon>Fungi</taxon>
        <taxon>Dikarya</taxon>
        <taxon>Ascomycota</taxon>
        <taxon>Pezizomycotina</taxon>
        <taxon>Eurotiomycetes</taxon>
        <taxon>Eurotiomycetidae</taxon>
        <taxon>Eurotiales</taxon>
        <taxon>Aspergillaceae</taxon>
        <taxon>Aspergillus</taxon>
        <taxon>Aspergillus subgen. Circumdati</taxon>
    </lineage>
</organism>
<dbReference type="GO" id="GO:0045493">
    <property type="term" value="P:xylan catabolic process"/>
    <property type="evidence" value="ECO:0007669"/>
    <property type="project" value="UniProtKB-KW"/>
</dbReference>
<keyword evidence="5 10" id="KW-0732">Signal</keyword>
<feature type="signal peptide" evidence="10">
    <location>
        <begin position="1"/>
        <end position="18"/>
    </location>
</feature>
<reference evidence="11 12" key="1">
    <citation type="submission" date="2016-12" db="EMBL/GenBank/DDBJ databases">
        <title>The genomes of Aspergillus section Nigri reveals drivers in fungal speciation.</title>
        <authorList>
            <consortium name="DOE Joint Genome Institute"/>
            <person name="Vesth T.C."/>
            <person name="Nybo J."/>
            <person name="Theobald S."/>
            <person name="Brandl J."/>
            <person name="Frisvad J.C."/>
            <person name="Nielsen K.F."/>
            <person name="Lyhne E.K."/>
            <person name="Kogle M.E."/>
            <person name="Kuo A."/>
            <person name="Riley R."/>
            <person name="Clum A."/>
            <person name="Nolan M."/>
            <person name="Lipzen A."/>
            <person name="Salamov A."/>
            <person name="Henrissat B."/>
            <person name="Wiebenga A."/>
            <person name="De Vries R.P."/>
            <person name="Grigoriev I.V."/>
            <person name="Mortensen U.H."/>
            <person name="Andersen M.R."/>
            <person name="Baker S.E."/>
        </authorList>
    </citation>
    <scope>NUCLEOTIDE SEQUENCE [LARGE SCALE GENOMIC DNA]</scope>
    <source>
        <strain evidence="11 12">CBS 117.55</strain>
    </source>
</reference>
<keyword evidence="3" id="KW-0119">Carbohydrate metabolism</keyword>
<dbReference type="EMBL" id="MSFL01000010">
    <property type="protein sequence ID" value="PWY83344.1"/>
    <property type="molecule type" value="Genomic_DNA"/>
</dbReference>
<dbReference type="STRING" id="1448321.A0A317W9S6"/>
<sequence>MRLTSLLPLLELPGVAPAAVNPFQTRCNSFQNRIDITNVTVRSVEYVAAGQNISQAEVAAACKASLQASIDFCRVTMNISTSDRSHLWAEAWLPRNYTGRFMSTGNGGLAGCVQETDLNFAATFGFATIGTNAGHDGDTAEPFFHNSEVLADFAYRSVHAGTVVGKELTQLFYPEGFNYSYYLGCSTGGRQGYQQVQRFPEDYDGVVAGSAAMNFINLISWGAFLFEATGAVGDPGYISADLWAVVHDEILRQCDAVDGALDGIIEDPDFCAPVLETLICDQATSDTSSCLTPLQASRATRALGDFYGPDGQLYYPRLEYGAEADAADIYFTGSMFDRTVGWYRYVVYNDTTWNSSQWTLESAKLALEQNPFNIEAFDPDITTFRDRGSKLLSYHGTQDPVISSGNSKLYYRRVAKALSARPSDLDEFYRLFQISGMGHCGDGDGASYIGQAAGTYTAQAPQVNLLRTIVEWVEQGKAPEFMAGNKLDASGNIEYLRKHCRYPQHNIHTGPGNYTDPDAWTCV</sequence>
<evidence type="ECO:0000256" key="10">
    <source>
        <dbReference type="RuleBase" id="RU361238"/>
    </source>
</evidence>
<dbReference type="SUPFAM" id="SSF53474">
    <property type="entry name" value="alpha/beta-Hydrolases"/>
    <property type="match status" value="2"/>
</dbReference>
<dbReference type="InterPro" id="IPR011118">
    <property type="entry name" value="Tannase/feruloyl_esterase"/>
</dbReference>
<dbReference type="GO" id="GO:0046872">
    <property type="term" value="F:metal ion binding"/>
    <property type="evidence" value="ECO:0007669"/>
    <property type="project" value="UniProtKB-KW"/>
</dbReference>
<evidence type="ECO:0000313" key="11">
    <source>
        <dbReference type="EMBL" id="PWY83344.1"/>
    </source>
</evidence>
<gene>
    <name evidence="11" type="ORF">BO70DRAFT_370629</name>
</gene>
<evidence type="ECO:0000256" key="5">
    <source>
        <dbReference type="ARBA" id="ARBA00022729"/>
    </source>
</evidence>
<name>A0A317W9S6_9EURO</name>
<dbReference type="GO" id="GO:0030600">
    <property type="term" value="F:feruloyl esterase activity"/>
    <property type="evidence" value="ECO:0007669"/>
    <property type="project" value="UniProtKB-EC"/>
</dbReference>
<comment type="similarity">
    <text evidence="1 10">Belongs to the tannase family.</text>
</comment>
<keyword evidence="3" id="KW-0858">Xylan degradation</keyword>
<protein>
    <recommendedName>
        <fullName evidence="10">Carboxylic ester hydrolase</fullName>
        <ecNumber evidence="10">3.1.1.-</ecNumber>
    </recommendedName>
</protein>
<dbReference type="InterPro" id="IPR029058">
    <property type="entry name" value="AB_hydrolase_fold"/>
</dbReference>
<dbReference type="OrthoDB" id="3039123at2759"/>
<evidence type="ECO:0000256" key="1">
    <source>
        <dbReference type="ARBA" id="ARBA00006249"/>
    </source>
</evidence>
<comment type="catalytic activity">
    <reaction evidence="9">
        <text>feruloyl-polysaccharide + H2O = ferulate + polysaccharide.</text>
        <dbReference type="EC" id="3.1.1.73"/>
    </reaction>
</comment>
<accession>A0A317W9S6</accession>
<evidence type="ECO:0000256" key="2">
    <source>
        <dbReference type="ARBA" id="ARBA00022487"/>
    </source>
</evidence>
<keyword evidence="12" id="KW-1185">Reference proteome</keyword>
<dbReference type="EC" id="3.1.1.-" evidence="10"/>
<evidence type="ECO:0000256" key="9">
    <source>
        <dbReference type="ARBA" id="ARBA00034075"/>
    </source>
</evidence>
<keyword evidence="2" id="KW-0719">Serine esterase</keyword>
<keyword evidence="6 10" id="KW-0378">Hydrolase</keyword>
<evidence type="ECO:0000256" key="6">
    <source>
        <dbReference type="ARBA" id="ARBA00022801"/>
    </source>
</evidence>
<feature type="chain" id="PRO_5016191882" description="Carboxylic ester hydrolase" evidence="10">
    <location>
        <begin position="19"/>
        <end position="523"/>
    </location>
</feature>
<evidence type="ECO:0000256" key="3">
    <source>
        <dbReference type="ARBA" id="ARBA00022651"/>
    </source>
</evidence>
<dbReference type="RefSeq" id="XP_025399787.1">
    <property type="nucleotide sequence ID" value="XM_025544753.1"/>
</dbReference>
<evidence type="ECO:0000256" key="7">
    <source>
        <dbReference type="ARBA" id="ARBA00022837"/>
    </source>
</evidence>
<dbReference type="AlphaFoldDB" id="A0A317W9S6"/>
<dbReference type="Proteomes" id="UP000247233">
    <property type="component" value="Unassembled WGS sequence"/>
</dbReference>
<keyword evidence="7" id="KW-0106">Calcium</keyword>
<dbReference type="PANTHER" id="PTHR33938:SF15">
    <property type="entry name" value="FERULOYL ESTERASE B-RELATED"/>
    <property type="match status" value="1"/>
</dbReference>
<keyword evidence="8" id="KW-1015">Disulfide bond</keyword>
<dbReference type="GeneID" id="37066990"/>
<keyword evidence="3" id="KW-0624">Polysaccharide degradation</keyword>
<dbReference type="VEuPathDB" id="FungiDB:BO70DRAFT_370629"/>
<evidence type="ECO:0000256" key="8">
    <source>
        <dbReference type="ARBA" id="ARBA00023157"/>
    </source>
</evidence>
<keyword evidence="4" id="KW-0479">Metal-binding</keyword>
<evidence type="ECO:0000313" key="12">
    <source>
        <dbReference type="Proteomes" id="UP000247233"/>
    </source>
</evidence>
<dbReference type="PANTHER" id="PTHR33938">
    <property type="entry name" value="FERULOYL ESTERASE B-RELATED"/>
    <property type="match status" value="1"/>
</dbReference>
<evidence type="ECO:0000256" key="4">
    <source>
        <dbReference type="ARBA" id="ARBA00022723"/>
    </source>
</evidence>
<proteinExistence type="inferred from homology"/>
<comment type="caution">
    <text evidence="11">The sequence shown here is derived from an EMBL/GenBank/DDBJ whole genome shotgun (WGS) entry which is preliminary data.</text>
</comment>
<dbReference type="Pfam" id="PF07519">
    <property type="entry name" value="Tannase"/>
    <property type="match status" value="2"/>
</dbReference>